<organism evidence="2 3">
    <name type="scientific">Azospira restricta</name>
    <dbReference type="NCBI Taxonomy" id="404405"/>
    <lineage>
        <taxon>Bacteria</taxon>
        <taxon>Pseudomonadati</taxon>
        <taxon>Pseudomonadota</taxon>
        <taxon>Betaproteobacteria</taxon>
        <taxon>Rhodocyclales</taxon>
        <taxon>Rhodocyclaceae</taxon>
        <taxon>Azospira</taxon>
    </lineage>
</organism>
<dbReference type="Proteomes" id="UP000663444">
    <property type="component" value="Chromosome"/>
</dbReference>
<dbReference type="KEGG" id="ares:IWH25_15105"/>
<keyword evidence="3" id="KW-1185">Reference proteome</keyword>
<feature type="chain" id="PRO_5037468925" description="Secreted protein" evidence="1">
    <location>
        <begin position="22"/>
        <end position="127"/>
    </location>
</feature>
<keyword evidence="1" id="KW-0732">Signal</keyword>
<sequence length="127" mass="14125">MKTLLARLLLAASLLPAAAAADPVAPPDGKYRCYQPPEQTVVAWFEIVAGTVRIDGGEPRRFAFDARARRIDWPGAELAPYRHGFFFPVGADDEHGERTTIVLAQQRRARPGQAGWQQLPRCYLTTH</sequence>
<reference evidence="2" key="1">
    <citation type="submission" date="2020-11" db="EMBL/GenBank/DDBJ databases">
        <title>Azospira restricta DSM 18626 genome sequence.</title>
        <authorList>
            <person name="Moe W.M."/>
        </authorList>
    </citation>
    <scope>NUCLEOTIDE SEQUENCE</scope>
    <source>
        <strain evidence="2">DSM 18626</strain>
    </source>
</reference>
<feature type="signal peptide" evidence="1">
    <location>
        <begin position="1"/>
        <end position="21"/>
    </location>
</feature>
<dbReference type="AlphaFoldDB" id="A0A974PX22"/>
<dbReference type="EMBL" id="CP064781">
    <property type="protein sequence ID" value="QRJ63062.1"/>
    <property type="molecule type" value="Genomic_DNA"/>
</dbReference>
<gene>
    <name evidence="2" type="ORF">IWH25_15105</name>
</gene>
<accession>A0A974PX22</accession>
<proteinExistence type="predicted"/>
<dbReference type="RefSeq" id="WP_203386589.1">
    <property type="nucleotide sequence ID" value="NZ_CP064781.1"/>
</dbReference>
<evidence type="ECO:0008006" key="4">
    <source>
        <dbReference type="Google" id="ProtNLM"/>
    </source>
</evidence>
<evidence type="ECO:0000313" key="3">
    <source>
        <dbReference type="Proteomes" id="UP000663444"/>
    </source>
</evidence>
<evidence type="ECO:0000313" key="2">
    <source>
        <dbReference type="EMBL" id="QRJ63062.1"/>
    </source>
</evidence>
<name>A0A974PX22_9RHOO</name>
<protein>
    <recommendedName>
        <fullName evidence="4">Secreted protein</fullName>
    </recommendedName>
</protein>
<evidence type="ECO:0000256" key="1">
    <source>
        <dbReference type="SAM" id="SignalP"/>
    </source>
</evidence>